<keyword evidence="7" id="KW-1185">Reference proteome</keyword>
<dbReference type="Gene3D" id="3.50.50.60">
    <property type="entry name" value="FAD/NAD(P)-binding domain"/>
    <property type="match status" value="1"/>
</dbReference>
<organism evidence="6 7">
    <name type="scientific">Modicella reniformis</name>
    <dbReference type="NCBI Taxonomy" id="1440133"/>
    <lineage>
        <taxon>Eukaryota</taxon>
        <taxon>Fungi</taxon>
        <taxon>Fungi incertae sedis</taxon>
        <taxon>Mucoromycota</taxon>
        <taxon>Mortierellomycotina</taxon>
        <taxon>Mortierellomycetes</taxon>
        <taxon>Mortierellales</taxon>
        <taxon>Mortierellaceae</taxon>
        <taxon>Modicella</taxon>
    </lineage>
</organism>
<dbReference type="PANTHER" id="PTHR47356:SF2">
    <property type="entry name" value="FAD-BINDING DOMAIN-CONTAINING PROTEIN-RELATED"/>
    <property type="match status" value="1"/>
</dbReference>
<name>A0A9P6M9M7_9FUNG</name>
<dbReference type="GO" id="GO:0004497">
    <property type="term" value="F:monooxygenase activity"/>
    <property type="evidence" value="ECO:0007669"/>
    <property type="project" value="InterPro"/>
</dbReference>
<feature type="domain" description="FAD-binding" evidence="5">
    <location>
        <begin position="3"/>
        <end position="174"/>
    </location>
</feature>
<sequence>MEKVVIVGGGLGGLLLALLLERASLDYVVLERSDVAKMPLEGGGVISITSQIQPLLQQLGLLDALQRAAKPLSRITVLEVEQQPGQQPMIVGSIDSAFSFARYGYHTLAISRPELYNQLVDQIPPEKLLLGKQVQDVMQDDSVATCICTDGSSYQGIIIGADGAYSSVRLSLYRQLKDKGLLAAQDHRPLQYQYRALVGMTKPLDPNRFALIKSEHSDTRFWYVPMTGNRLCWMLDELLMEPMVCPEVEDWSMMPQAVLDMCINYRAMQSPLEGTLLGELFDLTPAGTIAALSREEGFFSTWIHGKVALMGD</sequence>
<dbReference type="OrthoDB" id="655030at2759"/>
<comment type="similarity">
    <text evidence="1">Belongs to the paxM FAD-dependent monooxygenase family.</text>
</comment>
<dbReference type="InterPro" id="IPR002938">
    <property type="entry name" value="FAD-bd"/>
</dbReference>
<evidence type="ECO:0000259" key="5">
    <source>
        <dbReference type="Pfam" id="PF01494"/>
    </source>
</evidence>
<evidence type="ECO:0000256" key="4">
    <source>
        <dbReference type="ARBA" id="ARBA00023002"/>
    </source>
</evidence>
<evidence type="ECO:0000256" key="3">
    <source>
        <dbReference type="ARBA" id="ARBA00022827"/>
    </source>
</evidence>
<keyword evidence="3" id="KW-0274">FAD</keyword>
<gene>
    <name evidence="6" type="ORF">BGZ65_002620</name>
</gene>
<reference evidence="6" key="1">
    <citation type="journal article" date="2020" name="Fungal Divers.">
        <title>Resolving the Mortierellaceae phylogeny through synthesis of multi-gene phylogenetics and phylogenomics.</title>
        <authorList>
            <person name="Vandepol N."/>
            <person name="Liber J."/>
            <person name="Desiro A."/>
            <person name="Na H."/>
            <person name="Kennedy M."/>
            <person name="Barry K."/>
            <person name="Grigoriev I.V."/>
            <person name="Miller A.N."/>
            <person name="O'Donnell K."/>
            <person name="Stajich J.E."/>
            <person name="Bonito G."/>
        </authorList>
    </citation>
    <scope>NUCLEOTIDE SEQUENCE</scope>
    <source>
        <strain evidence="6">MES-2147</strain>
    </source>
</reference>
<dbReference type="PANTHER" id="PTHR47356">
    <property type="entry name" value="FAD-DEPENDENT MONOOXYGENASE ASQG-RELATED"/>
    <property type="match status" value="1"/>
</dbReference>
<dbReference type="Proteomes" id="UP000749646">
    <property type="component" value="Unassembled WGS sequence"/>
</dbReference>
<protein>
    <recommendedName>
        <fullName evidence="5">FAD-binding domain-containing protein</fullName>
    </recommendedName>
</protein>
<dbReference type="SUPFAM" id="SSF51905">
    <property type="entry name" value="FAD/NAD(P)-binding domain"/>
    <property type="match status" value="1"/>
</dbReference>
<feature type="non-terminal residue" evidence="6">
    <location>
        <position position="312"/>
    </location>
</feature>
<evidence type="ECO:0000313" key="7">
    <source>
        <dbReference type="Proteomes" id="UP000749646"/>
    </source>
</evidence>
<dbReference type="InterPro" id="IPR036188">
    <property type="entry name" value="FAD/NAD-bd_sf"/>
</dbReference>
<keyword evidence="2" id="KW-0285">Flavoprotein</keyword>
<evidence type="ECO:0000256" key="1">
    <source>
        <dbReference type="ARBA" id="ARBA00007992"/>
    </source>
</evidence>
<accession>A0A9P6M9M7</accession>
<comment type="caution">
    <text evidence="6">The sequence shown here is derived from an EMBL/GenBank/DDBJ whole genome shotgun (WGS) entry which is preliminary data.</text>
</comment>
<proteinExistence type="inferred from homology"/>
<evidence type="ECO:0000313" key="6">
    <source>
        <dbReference type="EMBL" id="KAF9982654.1"/>
    </source>
</evidence>
<evidence type="ECO:0000256" key="2">
    <source>
        <dbReference type="ARBA" id="ARBA00022630"/>
    </source>
</evidence>
<dbReference type="PRINTS" id="PR00420">
    <property type="entry name" value="RNGMNOXGNASE"/>
</dbReference>
<dbReference type="EMBL" id="JAAAHW010003557">
    <property type="protein sequence ID" value="KAF9982654.1"/>
    <property type="molecule type" value="Genomic_DNA"/>
</dbReference>
<dbReference type="GO" id="GO:0071949">
    <property type="term" value="F:FAD binding"/>
    <property type="evidence" value="ECO:0007669"/>
    <property type="project" value="InterPro"/>
</dbReference>
<keyword evidence="4" id="KW-0560">Oxidoreductase</keyword>
<dbReference type="InterPro" id="IPR050562">
    <property type="entry name" value="FAD_mOase_fung"/>
</dbReference>
<dbReference type="AlphaFoldDB" id="A0A9P6M9M7"/>
<dbReference type="Pfam" id="PF01494">
    <property type="entry name" value="FAD_binding_3"/>
    <property type="match status" value="1"/>
</dbReference>